<comment type="subunit">
    <text evidence="4">Homodimer; the beta-strands of each monomer intercalate to form a hydrophobic core, while the alpha-helices form wings that extend away from the core.</text>
</comment>
<dbReference type="AlphaFoldDB" id="A0A9D1JX65"/>
<accession>A0A9D1JX65</accession>
<comment type="function">
    <text evidence="4">A translational regulator that binds mRNA to regulate translation initiation and/or mRNA stability. Usually binds in the 5'-UTR at or near the Shine-Dalgarno sequence preventing ribosome-binding, thus repressing translation. Its main target seems to be the major flagellin gene, while its function is anatagonized by FliW.</text>
</comment>
<evidence type="ECO:0000256" key="1">
    <source>
        <dbReference type="ARBA" id="ARBA00022490"/>
    </source>
</evidence>
<dbReference type="PANTHER" id="PTHR34984">
    <property type="entry name" value="CARBON STORAGE REGULATOR"/>
    <property type="match status" value="1"/>
</dbReference>
<dbReference type="GO" id="GO:0005829">
    <property type="term" value="C:cytosol"/>
    <property type="evidence" value="ECO:0007669"/>
    <property type="project" value="TreeGrafter"/>
</dbReference>
<dbReference type="GO" id="GO:0048027">
    <property type="term" value="F:mRNA 5'-UTR binding"/>
    <property type="evidence" value="ECO:0007669"/>
    <property type="project" value="UniProtKB-UniRule"/>
</dbReference>
<dbReference type="EMBL" id="DVJQ01000034">
    <property type="protein sequence ID" value="HIS74154.1"/>
    <property type="molecule type" value="Genomic_DNA"/>
</dbReference>
<dbReference type="PANTHER" id="PTHR34984:SF1">
    <property type="entry name" value="CARBON STORAGE REGULATOR"/>
    <property type="match status" value="1"/>
</dbReference>
<dbReference type="GO" id="GO:0045947">
    <property type="term" value="P:negative regulation of translational initiation"/>
    <property type="evidence" value="ECO:0007669"/>
    <property type="project" value="UniProtKB-UniRule"/>
</dbReference>
<dbReference type="GO" id="GO:0044781">
    <property type="term" value="P:bacterial-type flagellum organization"/>
    <property type="evidence" value="ECO:0007669"/>
    <property type="project" value="UniProtKB-KW"/>
</dbReference>
<keyword evidence="4" id="KW-1005">Bacterial flagellum biogenesis</keyword>
<dbReference type="Gene3D" id="2.60.40.4380">
    <property type="entry name" value="Translational regulator CsrA"/>
    <property type="match status" value="1"/>
</dbReference>
<comment type="caution">
    <text evidence="5">The sequence shown here is derived from an EMBL/GenBank/DDBJ whole genome shotgun (WGS) entry which is preliminary data.</text>
</comment>
<dbReference type="HAMAP" id="MF_00167">
    <property type="entry name" value="CsrA"/>
    <property type="match status" value="1"/>
</dbReference>
<reference evidence="5" key="2">
    <citation type="journal article" date="2021" name="PeerJ">
        <title>Extensive microbial diversity within the chicken gut microbiome revealed by metagenomics and culture.</title>
        <authorList>
            <person name="Gilroy R."/>
            <person name="Ravi A."/>
            <person name="Getino M."/>
            <person name="Pursley I."/>
            <person name="Horton D.L."/>
            <person name="Alikhan N.F."/>
            <person name="Baker D."/>
            <person name="Gharbi K."/>
            <person name="Hall N."/>
            <person name="Watson M."/>
            <person name="Adriaenssens E.M."/>
            <person name="Foster-Nyarko E."/>
            <person name="Jarju S."/>
            <person name="Secka A."/>
            <person name="Antonio M."/>
            <person name="Oren A."/>
            <person name="Chaudhuri R.R."/>
            <person name="La Ragione R."/>
            <person name="Hildebrand F."/>
            <person name="Pallen M.J."/>
        </authorList>
    </citation>
    <scope>NUCLEOTIDE SEQUENCE</scope>
    <source>
        <strain evidence="5">CHK152-2871</strain>
    </source>
</reference>
<dbReference type="NCBIfam" id="TIGR00202">
    <property type="entry name" value="csrA"/>
    <property type="match status" value="1"/>
</dbReference>
<dbReference type="GO" id="GO:1902208">
    <property type="term" value="P:regulation of bacterial-type flagellum assembly"/>
    <property type="evidence" value="ECO:0007669"/>
    <property type="project" value="UniProtKB-UniRule"/>
</dbReference>
<keyword evidence="1 4" id="KW-0963">Cytoplasm</keyword>
<evidence type="ECO:0000256" key="2">
    <source>
        <dbReference type="ARBA" id="ARBA00022845"/>
    </source>
</evidence>
<evidence type="ECO:0000256" key="3">
    <source>
        <dbReference type="ARBA" id="ARBA00022884"/>
    </source>
</evidence>
<evidence type="ECO:0000313" key="5">
    <source>
        <dbReference type="EMBL" id="HIS74154.1"/>
    </source>
</evidence>
<comment type="similarity">
    <text evidence="4">Belongs to the CsrA/RsmA family.</text>
</comment>
<dbReference type="Pfam" id="PF02599">
    <property type="entry name" value="CsrA"/>
    <property type="match status" value="1"/>
</dbReference>
<comment type="subcellular location">
    <subcellularLocation>
        <location evidence="4">Cytoplasm</location>
    </subcellularLocation>
</comment>
<gene>
    <name evidence="4 5" type="primary">csrA</name>
    <name evidence="5" type="ORF">IAA86_03930</name>
</gene>
<evidence type="ECO:0000313" key="6">
    <source>
        <dbReference type="Proteomes" id="UP000886865"/>
    </source>
</evidence>
<sequence length="87" mass="10001">MLILTRKLNQKLIINDNIEVVILETYKNAVKIGIKAPNNVQVFREEIYREIKKANEMSKAADIKALESIKTPHTQGFNLADKLKHKN</sequence>
<evidence type="ECO:0000256" key="4">
    <source>
        <dbReference type="HAMAP-Rule" id="MF_00167"/>
    </source>
</evidence>
<dbReference type="GO" id="GO:0006402">
    <property type="term" value="P:mRNA catabolic process"/>
    <property type="evidence" value="ECO:0007669"/>
    <property type="project" value="InterPro"/>
</dbReference>
<dbReference type="NCBIfam" id="NF002469">
    <property type="entry name" value="PRK01712.1"/>
    <property type="match status" value="1"/>
</dbReference>
<protein>
    <recommendedName>
        <fullName evidence="4">Translational regulator CsrA</fullName>
    </recommendedName>
</protein>
<keyword evidence="4" id="KW-0678">Repressor</keyword>
<dbReference type="InterPro" id="IPR003751">
    <property type="entry name" value="CsrA"/>
</dbReference>
<dbReference type="InterPro" id="IPR036107">
    <property type="entry name" value="CsrA_sf"/>
</dbReference>
<keyword evidence="3 4" id="KW-0694">RNA-binding</keyword>
<dbReference type="GO" id="GO:0006109">
    <property type="term" value="P:regulation of carbohydrate metabolic process"/>
    <property type="evidence" value="ECO:0007669"/>
    <property type="project" value="InterPro"/>
</dbReference>
<proteinExistence type="inferred from homology"/>
<dbReference type="SUPFAM" id="SSF117130">
    <property type="entry name" value="CsrA-like"/>
    <property type="match status" value="1"/>
</dbReference>
<organism evidence="5 6">
    <name type="scientific">Candidatus Galligastranaerophilus intestinavium</name>
    <dbReference type="NCBI Taxonomy" id="2840836"/>
    <lineage>
        <taxon>Bacteria</taxon>
        <taxon>Candidatus Galligastranaerophilus</taxon>
    </lineage>
</organism>
<keyword evidence="2 4" id="KW-0810">Translation regulation</keyword>
<dbReference type="Proteomes" id="UP000886865">
    <property type="component" value="Unassembled WGS sequence"/>
</dbReference>
<reference evidence="5" key="1">
    <citation type="submission" date="2020-10" db="EMBL/GenBank/DDBJ databases">
        <authorList>
            <person name="Gilroy R."/>
        </authorList>
    </citation>
    <scope>NUCLEOTIDE SEQUENCE</scope>
    <source>
        <strain evidence="5">CHK152-2871</strain>
    </source>
</reference>
<name>A0A9D1JX65_9BACT</name>